<dbReference type="SUPFAM" id="SSF55277">
    <property type="entry name" value="GYF domain"/>
    <property type="match status" value="1"/>
</dbReference>
<feature type="compositionally biased region" description="Basic residues" evidence="1">
    <location>
        <begin position="1486"/>
        <end position="1495"/>
    </location>
</feature>
<name>W9QLH8_9ROSA</name>
<feature type="region of interest" description="Disordered" evidence="1">
    <location>
        <begin position="68"/>
        <end position="231"/>
    </location>
</feature>
<feature type="region of interest" description="Disordered" evidence="1">
    <location>
        <begin position="1"/>
        <end position="39"/>
    </location>
</feature>
<feature type="compositionally biased region" description="Basic and acidic residues" evidence="1">
    <location>
        <begin position="1"/>
        <end position="22"/>
    </location>
</feature>
<dbReference type="InterPro" id="IPR035445">
    <property type="entry name" value="GYF-like_dom_sf"/>
</dbReference>
<feature type="region of interest" description="Disordered" evidence="1">
    <location>
        <begin position="1374"/>
        <end position="1432"/>
    </location>
</feature>
<organism evidence="3 4">
    <name type="scientific">Morus notabilis</name>
    <dbReference type="NCBI Taxonomy" id="981085"/>
    <lineage>
        <taxon>Eukaryota</taxon>
        <taxon>Viridiplantae</taxon>
        <taxon>Streptophyta</taxon>
        <taxon>Embryophyta</taxon>
        <taxon>Tracheophyta</taxon>
        <taxon>Spermatophyta</taxon>
        <taxon>Magnoliopsida</taxon>
        <taxon>eudicotyledons</taxon>
        <taxon>Gunneridae</taxon>
        <taxon>Pentapetalae</taxon>
        <taxon>rosids</taxon>
        <taxon>fabids</taxon>
        <taxon>Rosales</taxon>
        <taxon>Moraceae</taxon>
        <taxon>Moreae</taxon>
        <taxon>Morus</taxon>
    </lineage>
</organism>
<dbReference type="OrthoDB" id="6415790at2759"/>
<dbReference type="PROSITE" id="PS50829">
    <property type="entry name" value="GYF"/>
    <property type="match status" value="1"/>
</dbReference>
<feature type="region of interest" description="Disordered" evidence="1">
    <location>
        <begin position="1156"/>
        <end position="1178"/>
    </location>
</feature>
<evidence type="ECO:0000313" key="3">
    <source>
        <dbReference type="EMBL" id="EXB40335.1"/>
    </source>
</evidence>
<feature type="region of interest" description="Disordered" evidence="1">
    <location>
        <begin position="1448"/>
        <end position="1497"/>
    </location>
</feature>
<accession>W9QLH8</accession>
<feature type="compositionally biased region" description="Polar residues" evidence="1">
    <location>
        <begin position="1417"/>
        <end position="1430"/>
    </location>
</feature>
<dbReference type="SMART" id="SM00444">
    <property type="entry name" value="GYF"/>
    <property type="match status" value="1"/>
</dbReference>
<dbReference type="eggNOG" id="KOG1862">
    <property type="taxonomic scope" value="Eukaryota"/>
</dbReference>
<evidence type="ECO:0000256" key="1">
    <source>
        <dbReference type="SAM" id="MobiDB-lite"/>
    </source>
</evidence>
<feature type="compositionally biased region" description="Basic and acidic residues" evidence="1">
    <location>
        <begin position="1161"/>
        <end position="1173"/>
    </location>
</feature>
<dbReference type="Proteomes" id="UP000030645">
    <property type="component" value="Unassembled WGS sequence"/>
</dbReference>
<dbReference type="STRING" id="981085.W9QLH8"/>
<dbReference type="KEGG" id="mnt:21400472"/>
<feature type="compositionally biased region" description="Polar residues" evidence="1">
    <location>
        <begin position="75"/>
        <end position="85"/>
    </location>
</feature>
<feature type="domain" description="GYF" evidence="2">
    <location>
        <begin position="501"/>
        <end position="552"/>
    </location>
</feature>
<proteinExistence type="predicted"/>
<feature type="compositionally biased region" description="Basic and acidic residues" evidence="1">
    <location>
        <begin position="154"/>
        <end position="201"/>
    </location>
</feature>
<feature type="compositionally biased region" description="Basic and acidic residues" evidence="1">
    <location>
        <begin position="213"/>
        <end position="223"/>
    </location>
</feature>
<dbReference type="Pfam" id="PF02213">
    <property type="entry name" value="GYF"/>
    <property type="match status" value="1"/>
</dbReference>
<protein>
    <recommendedName>
        <fullName evidence="2">GYF domain-containing protein</fullName>
    </recommendedName>
</protein>
<dbReference type="PANTHER" id="PTHR46992:SF4">
    <property type="entry name" value="GYF DOMAIN-CONTAINING PROTEIN"/>
    <property type="match status" value="1"/>
</dbReference>
<evidence type="ECO:0000313" key="4">
    <source>
        <dbReference type="Proteomes" id="UP000030645"/>
    </source>
</evidence>
<feature type="compositionally biased region" description="Basic and acidic residues" evidence="1">
    <location>
        <begin position="86"/>
        <end position="147"/>
    </location>
</feature>
<dbReference type="InterPro" id="IPR003169">
    <property type="entry name" value="GYF"/>
</dbReference>
<sequence>MADGKFDLPDDILSSKHPDHSWTAKVESSGGNAGEKMLSASLDESKDLLASESSIPLSPQWLYAKPTESKMDIRPSSSLGHPTENNQKDGWRFEGSEDKTDWRRLNTDGESSRRWREEERETNLLGGRRDCRKAERRDNVSMRETTENRALPATDRRHDGRNSVHEARRDSKWSSRWGPEDKDTESRIEKRTDVEKEDAHNENQTFVGSNRSVSERDSDSRDKWRPRHRMEVHPSGSATYRAAPGFGVERGRTECSYSGFTLGRGRGNVIGRSSSLGPTNAIFPDKNESVPGKPRYSSDNFSYPRGKLLDLYRLKKLDPSFATMSNEMGNLPPVTQVDLAEPLAFVAPDASEEAILDSIWKGKITSNGVVYNLYQKGRSAENVAGIGESVDEVLDVLPSTLMEETNDTLLDGTLGDGDYDAQRKMVDGKDVNHREKEDKFTSANATDGSISAVSESNCICSDVDSDTPYHNVVQPDIDTSSKNGNTTWEAKEFEKDIPPEDLCLCYLDPQGVIQGPFLGVDIISWFAQGFFGTDLPVRLVDAPEGTPFRDLGEMMPHLKALDAQVDNFHQNSELEEFRAVEVNMGSTLPSSAPVSRITDSSVGNEAIPSLYEFNGLPSEFDQWRVSKPDNPQQVPLFKGQSFHDLIAQDEGNPLNTGYPTAKSSGYTHDSVASSSSHLTLQPEFTEPGLRNQTETELHPFGLFWSELEGAQTRNPKSTSSSLGKTSSGHMVDPAIAAEAWSDVYRKNKPSDANLYQDALTARNFSHMECEPSHLNLAADQLMSHQLQQQKLQERNMLSTFGPVNDSVLEHLSSQNLIHHQQQLANLSAPDLDHLMTLQLQQHQQLRFQEQLKLQQQHYQQKQKLLQEQQQSHAQKVLLEQFLRAQMHDPGLGQPHVDHLRANNVLDQVFVEQQLLHQLQQQSHHAPRHVDPSLEQLMQARFGQTSQQDHPGDLSDVLSHAQLGQFQSLEHQIRQHELLQARQLSMGLRQRSGLEEERHINSFWPTDESNQLFRSGGHRAEPSGFNPLDIYRRQQRPSHLEQLNHLERNLPLQERLQQGLYEPGSLSFERSMALPPGASGMNLDVVNAMARRAHSLDMQESSKPFLSSVPAHGPHHPFTPNQFHVSRVDAIEGRWPEKNGQLEDNLLDSRFQQFHITSQQERNPEVKVTSEDSSLRMSDQLNDEKSKQLLMELLNRKSGNQLSNSFDVNNAAHSERMVLSGQFPGSSSSDIPLSLHPDREAFLNNLFGGERTFNSNPCKPPQEEVASDEKLLVMSNSRASSVNKERLEVHGLESEGMMKGQDFETEQSMVKRGGLAALDDGKRSMNNLSRHSSLGVTGGIVGMKDKFGPCNSFLDGVATDRMSASFKGQENILLRRPPVPRPLSSQDALSELVSDPASGGQNSSSGVPDGVREDTVEGNPTNPGSDITASSSKRDVRFLRTSSSIDADVSEASFSDMLKSNGKKTAPTDSNSTAGVPKSTEGAQGRSGKKKGKKGSQKINPALLGFKVSNSTRIMMGEILRIDD</sequence>
<gene>
    <name evidence="3" type="ORF">L484_017477</name>
</gene>
<dbReference type="Gene3D" id="3.30.1490.40">
    <property type="match status" value="1"/>
</dbReference>
<dbReference type="PANTHER" id="PTHR46992">
    <property type="entry name" value="GYF DOMAIN-CONTAINING PROTEIN"/>
    <property type="match status" value="1"/>
</dbReference>
<evidence type="ECO:0000259" key="2">
    <source>
        <dbReference type="PROSITE" id="PS50829"/>
    </source>
</evidence>
<reference evidence="4" key="1">
    <citation type="submission" date="2013-01" db="EMBL/GenBank/DDBJ databases">
        <title>Draft Genome Sequence of a Mulberry Tree, Morus notabilis C.K. Schneid.</title>
        <authorList>
            <person name="He N."/>
            <person name="Zhao S."/>
        </authorList>
    </citation>
    <scope>NUCLEOTIDE SEQUENCE</scope>
</reference>
<dbReference type="EMBL" id="KE343766">
    <property type="protein sequence ID" value="EXB40335.1"/>
    <property type="molecule type" value="Genomic_DNA"/>
</dbReference>
<keyword evidence="4" id="KW-1185">Reference proteome</keyword>